<dbReference type="AlphaFoldDB" id="A0AAD5VBP3"/>
<reference evidence="3" key="1">
    <citation type="submission" date="2022-07" db="EMBL/GenBank/DDBJ databases">
        <title>Genome Sequence of Physisporinus lineatus.</title>
        <authorList>
            <person name="Buettner E."/>
        </authorList>
    </citation>
    <scope>NUCLEOTIDE SEQUENCE</scope>
    <source>
        <strain evidence="3">VT162</strain>
    </source>
</reference>
<dbReference type="InterPro" id="IPR040976">
    <property type="entry name" value="Pkinase_fungal"/>
</dbReference>
<evidence type="ECO:0000313" key="3">
    <source>
        <dbReference type="EMBL" id="KAJ3491343.1"/>
    </source>
</evidence>
<dbReference type="Gene3D" id="1.10.510.10">
    <property type="entry name" value="Transferase(Phosphotransferase) domain 1"/>
    <property type="match status" value="1"/>
</dbReference>
<comment type="caution">
    <text evidence="3">The sequence shown here is derived from an EMBL/GenBank/DDBJ whole genome shotgun (WGS) entry which is preliminary data.</text>
</comment>
<keyword evidence="4" id="KW-1185">Reference proteome</keyword>
<proteinExistence type="predicted"/>
<feature type="compositionally biased region" description="Basic and acidic residues" evidence="1">
    <location>
        <begin position="731"/>
        <end position="750"/>
    </location>
</feature>
<feature type="region of interest" description="Disordered" evidence="1">
    <location>
        <begin position="668"/>
        <end position="750"/>
    </location>
</feature>
<accession>A0AAD5VBP3</accession>
<feature type="domain" description="Fungal-type protein kinase" evidence="2">
    <location>
        <begin position="334"/>
        <end position="558"/>
    </location>
</feature>
<evidence type="ECO:0000313" key="4">
    <source>
        <dbReference type="Proteomes" id="UP001212997"/>
    </source>
</evidence>
<feature type="region of interest" description="Disordered" evidence="1">
    <location>
        <begin position="94"/>
        <end position="122"/>
    </location>
</feature>
<feature type="compositionally biased region" description="Acidic residues" evidence="1">
    <location>
        <begin position="681"/>
        <end position="691"/>
    </location>
</feature>
<dbReference type="PROSITE" id="PS00109">
    <property type="entry name" value="PROTEIN_KINASE_TYR"/>
    <property type="match status" value="1"/>
</dbReference>
<evidence type="ECO:0000256" key="1">
    <source>
        <dbReference type="SAM" id="MobiDB-lite"/>
    </source>
</evidence>
<dbReference type="GO" id="GO:0004672">
    <property type="term" value="F:protein kinase activity"/>
    <property type="evidence" value="ECO:0007669"/>
    <property type="project" value="InterPro"/>
</dbReference>
<dbReference type="SUPFAM" id="SSF56112">
    <property type="entry name" value="Protein kinase-like (PK-like)"/>
    <property type="match status" value="1"/>
</dbReference>
<dbReference type="EMBL" id="JANAWD010000013">
    <property type="protein sequence ID" value="KAJ3491343.1"/>
    <property type="molecule type" value="Genomic_DNA"/>
</dbReference>
<dbReference type="Pfam" id="PF17667">
    <property type="entry name" value="Pkinase_fungal"/>
    <property type="match status" value="1"/>
</dbReference>
<sequence>MNLGTPPTQLRYVEDKKFVKNHLAQPNTDILREEGDQQLLDKIQTRRRKTTGLIVALSQLLTEYSQRVYEKMTEGDRPAHSYVFINRFEHLSTHHPHDSEPRKDIIAVPGPKSRYMGPPVENAKRTNKSQVRFDDVVSLVRCRALSGDGLDDVVKHSRHLLSSRPDMVGTYVLWARARSYQIVWSDASGTIHSPRYKWTHLPPLFAYLSSLYTPPKNHVLFDHTITRTPHPDTTLWTIQSRNHGSFIGCRKLFLGRAWGGRTNVWIQQTAHRVVVIKDTFLTNKRQKTEEALLRYIHRRGIYPGVVRLLFTGDQAPSPPLMTAQPADGSSMSEPERARTRLFMGSYGSPISEARSVKDMLMAFYDVLEVLRGLSMEMNVLHRDISTENIVIYPEHHPDTMKDQRLVECPPIFISQILAKNKTNDGIDKATGLLIDFDHGIQLVHDPMHIVPVDRDRTQRTGTVMFMSRSGSKGAVHWHGTYPSSSTFYCTMPTLKGKVKELYELAYGSETYDRYCDTVWEAHGTMFKNLMRAGIERKFPFVHKPHHDVESLCWVLIYMLFHVQPLERTERVNLPAFWTVRDFFHEHTEPGPIGDTRSHFFFLSTGDITNCLDPKLASFTQLIRNILQYIEPEYDLLDPPLPPEYLHEVIRRLLLEAIYKMKDPIALDPGNLRPLTYPTESTSEDDPCDVDVDVPGPDGNGDDIDVDREGTTETNKLKRKMDVEPDDAAQQDTKRPRRVDSNIMELRSHTV</sequence>
<dbReference type="InterPro" id="IPR008266">
    <property type="entry name" value="Tyr_kinase_AS"/>
</dbReference>
<dbReference type="InterPro" id="IPR011009">
    <property type="entry name" value="Kinase-like_dom_sf"/>
</dbReference>
<organism evidence="3 4">
    <name type="scientific">Meripilus lineatus</name>
    <dbReference type="NCBI Taxonomy" id="2056292"/>
    <lineage>
        <taxon>Eukaryota</taxon>
        <taxon>Fungi</taxon>
        <taxon>Dikarya</taxon>
        <taxon>Basidiomycota</taxon>
        <taxon>Agaricomycotina</taxon>
        <taxon>Agaricomycetes</taxon>
        <taxon>Polyporales</taxon>
        <taxon>Meripilaceae</taxon>
        <taxon>Meripilus</taxon>
    </lineage>
</organism>
<gene>
    <name evidence="3" type="ORF">NLI96_g783</name>
</gene>
<name>A0AAD5VBP3_9APHY</name>
<protein>
    <recommendedName>
        <fullName evidence="2">Fungal-type protein kinase domain-containing protein</fullName>
    </recommendedName>
</protein>
<feature type="compositionally biased region" description="Basic and acidic residues" evidence="1">
    <location>
        <begin position="94"/>
        <end position="105"/>
    </location>
</feature>
<evidence type="ECO:0000259" key="2">
    <source>
        <dbReference type="Pfam" id="PF17667"/>
    </source>
</evidence>
<dbReference type="Proteomes" id="UP001212997">
    <property type="component" value="Unassembled WGS sequence"/>
</dbReference>